<dbReference type="InterPro" id="IPR036397">
    <property type="entry name" value="RNaseH_sf"/>
</dbReference>
<dbReference type="AlphaFoldDB" id="A0A382ATZ8"/>
<dbReference type="Gene3D" id="3.30.420.10">
    <property type="entry name" value="Ribonuclease H-like superfamily/Ribonuclease H"/>
    <property type="match status" value="1"/>
</dbReference>
<reference evidence="1" key="1">
    <citation type="submission" date="2018-05" db="EMBL/GenBank/DDBJ databases">
        <authorList>
            <person name="Lanie J.A."/>
            <person name="Ng W.-L."/>
            <person name="Kazmierczak K.M."/>
            <person name="Andrzejewski T.M."/>
            <person name="Davidsen T.M."/>
            <person name="Wayne K.J."/>
            <person name="Tettelin H."/>
            <person name="Glass J.I."/>
            <person name="Rusch D."/>
            <person name="Podicherti R."/>
            <person name="Tsui H.-C.T."/>
            <person name="Winkler M.E."/>
        </authorList>
    </citation>
    <scope>NUCLEOTIDE SEQUENCE</scope>
</reference>
<sequence length="194" mass="21903">MNQKKIAGIDYSLTSPAICIYSEEEDGGYFDFDSCTLYYLSNNEKQQQLAAGCGIGNIRAELYPKWNTQEERHDVLSSWVLELIQGCSEVYLEGYAYGVTSNRAPIYENTSVLKHKMWKRKMSFTNYPPTVIKKFATGKGNANKEQMYEAFVGELLTPTDLKERLTPKATKVINPISDLVDSYFIAKCGAEGML</sequence>
<organism evidence="1">
    <name type="scientific">marine metagenome</name>
    <dbReference type="NCBI Taxonomy" id="408172"/>
    <lineage>
        <taxon>unclassified sequences</taxon>
        <taxon>metagenomes</taxon>
        <taxon>ecological metagenomes</taxon>
    </lineage>
</organism>
<proteinExistence type="predicted"/>
<evidence type="ECO:0000313" key="1">
    <source>
        <dbReference type="EMBL" id="SVB05020.1"/>
    </source>
</evidence>
<dbReference type="GO" id="GO:0003676">
    <property type="term" value="F:nucleic acid binding"/>
    <property type="evidence" value="ECO:0007669"/>
    <property type="project" value="InterPro"/>
</dbReference>
<gene>
    <name evidence="1" type="ORF">METZ01_LOCUS157874</name>
</gene>
<name>A0A382ATZ8_9ZZZZ</name>
<protein>
    <submittedName>
        <fullName evidence="1">Uncharacterized protein</fullName>
    </submittedName>
</protein>
<dbReference type="EMBL" id="UINC01026839">
    <property type="protein sequence ID" value="SVB05020.1"/>
    <property type="molecule type" value="Genomic_DNA"/>
</dbReference>
<accession>A0A382ATZ8</accession>